<comment type="caution">
    <text evidence="1">The sequence shown here is derived from an EMBL/GenBank/DDBJ whole genome shotgun (WGS) entry which is preliminary data.</text>
</comment>
<dbReference type="AlphaFoldDB" id="A0AAV4TR82"/>
<organism evidence="1 2">
    <name type="scientific">Caerostris darwini</name>
    <dbReference type="NCBI Taxonomy" id="1538125"/>
    <lineage>
        <taxon>Eukaryota</taxon>
        <taxon>Metazoa</taxon>
        <taxon>Ecdysozoa</taxon>
        <taxon>Arthropoda</taxon>
        <taxon>Chelicerata</taxon>
        <taxon>Arachnida</taxon>
        <taxon>Araneae</taxon>
        <taxon>Araneomorphae</taxon>
        <taxon>Entelegynae</taxon>
        <taxon>Araneoidea</taxon>
        <taxon>Araneidae</taxon>
        <taxon>Caerostris</taxon>
    </lineage>
</organism>
<dbReference type="Proteomes" id="UP001054837">
    <property type="component" value="Unassembled WGS sequence"/>
</dbReference>
<evidence type="ECO:0000313" key="2">
    <source>
        <dbReference type="Proteomes" id="UP001054837"/>
    </source>
</evidence>
<accession>A0AAV4TR82</accession>
<reference evidence="1 2" key="1">
    <citation type="submission" date="2021-06" db="EMBL/GenBank/DDBJ databases">
        <title>Caerostris darwini draft genome.</title>
        <authorList>
            <person name="Kono N."/>
            <person name="Arakawa K."/>
        </authorList>
    </citation>
    <scope>NUCLEOTIDE SEQUENCE [LARGE SCALE GENOMIC DNA]</scope>
</reference>
<name>A0AAV4TR82_9ARAC</name>
<sequence>MVPFLASHNEIYLASNERRRPEVFVYLRHPLQTGGFAPSSLRVVLCYGLCLPRLHISNELTMNAETILKPKDKTYKYVLIFMNEIAICQLELF</sequence>
<protein>
    <submittedName>
        <fullName evidence="1">Uncharacterized protein</fullName>
    </submittedName>
</protein>
<evidence type="ECO:0000313" key="1">
    <source>
        <dbReference type="EMBL" id="GIY49108.1"/>
    </source>
</evidence>
<keyword evidence="2" id="KW-1185">Reference proteome</keyword>
<proteinExistence type="predicted"/>
<dbReference type="EMBL" id="BPLQ01010204">
    <property type="protein sequence ID" value="GIY49108.1"/>
    <property type="molecule type" value="Genomic_DNA"/>
</dbReference>
<gene>
    <name evidence="1" type="ORF">CDAR_619471</name>
</gene>